<organism evidence="2 3">
    <name type="scientific">Brevifollis gellanilyticus</name>
    <dbReference type="NCBI Taxonomy" id="748831"/>
    <lineage>
        <taxon>Bacteria</taxon>
        <taxon>Pseudomonadati</taxon>
        <taxon>Verrucomicrobiota</taxon>
        <taxon>Verrucomicrobiia</taxon>
        <taxon>Verrucomicrobiales</taxon>
        <taxon>Verrucomicrobiaceae</taxon>
    </lineage>
</organism>
<name>A0A512M4W4_9BACT</name>
<accession>A0A512M4W4</accession>
<reference evidence="2 3" key="1">
    <citation type="submission" date="2019-07" db="EMBL/GenBank/DDBJ databases">
        <title>Whole genome shotgun sequence of Brevifollis gellanilyticus NBRC 108608.</title>
        <authorList>
            <person name="Hosoyama A."/>
            <person name="Uohara A."/>
            <person name="Ohji S."/>
            <person name="Ichikawa N."/>
        </authorList>
    </citation>
    <scope>NUCLEOTIDE SEQUENCE [LARGE SCALE GENOMIC DNA]</scope>
    <source>
        <strain evidence="2 3">NBRC 108608</strain>
    </source>
</reference>
<dbReference type="EMBL" id="BKAG01000005">
    <property type="protein sequence ID" value="GEP41766.1"/>
    <property type="molecule type" value="Genomic_DNA"/>
</dbReference>
<feature type="compositionally biased region" description="Polar residues" evidence="1">
    <location>
        <begin position="1"/>
        <end position="16"/>
    </location>
</feature>
<evidence type="ECO:0000313" key="3">
    <source>
        <dbReference type="Proteomes" id="UP000321577"/>
    </source>
</evidence>
<proteinExistence type="predicted"/>
<keyword evidence="3" id="KW-1185">Reference proteome</keyword>
<dbReference type="AlphaFoldDB" id="A0A512M4W4"/>
<comment type="caution">
    <text evidence="2">The sequence shown here is derived from an EMBL/GenBank/DDBJ whole genome shotgun (WGS) entry which is preliminary data.</text>
</comment>
<gene>
    <name evidence="2" type="ORF">BGE01nite_10570</name>
</gene>
<dbReference type="RefSeq" id="WP_146849225.1">
    <property type="nucleotide sequence ID" value="NZ_BKAG01000005.1"/>
</dbReference>
<dbReference type="OrthoDB" id="195902at2"/>
<evidence type="ECO:0000313" key="2">
    <source>
        <dbReference type="EMBL" id="GEP41766.1"/>
    </source>
</evidence>
<feature type="region of interest" description="Disordered" evidence="1">
    <location>
        <begin position="1"/>
        <end position="21"/>
    </location>
</feature>
<evidence type="ECO:0000256" key="1">
    <source>
        <dbReference type="SAM" id="MobiDB-lite"/>
    </source>
</evidence>
<sequence length="77" mass="8678">MSIGTKNRLNQTSTTCKAHLREQHPQQLSLVEEFIAEIEGAGKSQDATKWNQFTDAKRSGAEMLQRVDAAFQAWMNP</sequence>
<protein>
    <submittedName>
        <fullName evidence="2">Uncharacterized protein</fullName>
    </submittedName>
</protein>
<dbReference type="Proteomes" id="UP000321577">
    <property type="component" value="Unassembled WGS sequence"/>
</dbReference>